<evidence type="ECO:0000256" key="7">
    <source>
        <dbReference type="ARBA" id="ARBA00048573"/>
    </source>
</evidence>
<comment type="cofactor">
    <cofactor evidence="8 9">
        <name>Mg(2+)</name>
        <dbReference type="ChEBI" id="CHEBI:18420"/>
    </cofactor>
    <text evidence="8 9">Binds 3 Mg(2+) ions per subunit.</text>
</comment>
<dbReference type="EMBL" id="LR586016">
    <property type="protein sequence ID" value="VIP05624.1"/>
    <property type="molecule type" value="Genomic_DNA"/>
</dbReference>
<evidence type="ECO:0000256" key="6">
    <source>
        <dbReference type="ARBA" id="ARBA00023146"/>
    </source>
</evidence>
<dbReference type="EC" id="6.1.1.6" evidence="8"/>
<dbReference type="InterPro" id="IPR002313">
    <property type="entry name" value="Lys-tRNA-ligase_II"/>
</dbReference>
<dbReference type="GO" id="GO:0006430">
    <property type="term" value="P:lysyl-tRNA aminoacylation"/>
    <property type="evidence" value="ECO:0007669"/>
    <property type="project" value="UniProtKB-UniRule"/>
</dbReference>
<evidence type="ECO:0000313" key="13">
    <source>
        <dbReference type="Proteomes" id="UP000464378"/>
    </source>
</evidence>
<dbReference type="NCBIfam" id="NF001756">
    <property type="entry name" value="PRK00484.1"/>
    <property type="match status" value="1"/>
</dbReference>
<comment type="subunit">
    <text evidence="8">Homodimer.</text>
</comment>
<protein>
    <recommendedName>
        <fullName evidence="8">Lysine--tRNA ligase</fullName>
        <ecNumber evidence="8">6.1.1.6</ecNumber>
    </recommendedName>
    <alternativeName>
        <fullName evidence="8">Lysyl-tRNA synthetase</fullName>
        <shortName evidence="8">LysRS</shortName>
    </alternativeName>
</protein>
<dbReference type="Pfam" id="PF01336">
    <property type="entry name" value="tRNA_anti-codon"/>
    <property type="match status" value="1"/>
</dbReference>
<accession>A0A6C2YVZ6</accession>
<feature type="domain" description="Aminoacyl-transfer RNA synthetases class-II family profile" evidence="11">
    <location>
        <begin position="188"/>
        <end position="495"/>
    </location>
</feature>
<dbReference type="InterPro" id="IPR006195">
    <property type="entry name" value="aa-tRNA-synth_II"/>
</dbReference>
<dbReference type="Pfam" id="PF00152">
    <property type="entry name" value="tRNA-synt_2"/>
    <property type="match status" value="1"/>
</dbReference>
<keyword evidence="8" id="KW-0648">Protein biosynthesis</keyword>
<dbReference type="InParanoid" id="A0A6C2YVZ6"/>
<dbReference type="GO" id="GO:0000049">
    <property type="term" value="F:tRNA binding"/>
    <property type="evidence" value="ECO:0007669"/>
    <property type="project" value="TreeGrafter"/>
</dbReference>
<dbReference type="GO" id="GO:0004824">
    <property type="term" value="F:lysine-tRNA ligase activity"/>
    <property type="evidence" value="ECO:0007669"/>
    <property type="project" value="UniProtKB-UniRule"/>
</dbReference>
<dbReference type="FunCoup" id="A0A6C2YVZ6">
    <property type="interactions" value="588"/>
</dbReference>
<comment type="similarity">
    <text evidence="1 8">Belongs to the class-II aminoacyl-tRNA synthetase family.</text>
</comment>
<dbReference type="SUPFAM" id="SSF50249">
    <property type="entry name" value="Nucleic acid-binding proteins"/>
    <property type="match status" value="1"/>
</dbReference>
<keyword evidence="2 8" id="KW-0436">Ligase</keyword>
<dbReference type="EMBL" id="LR593887">
    <property type="protein sequence ID" value="VTS08604.1"/>
    <property type="molecule type" value="Genomic_DNA"/>
</dbReference>
<dbReference type="PROSITE" id="PS50862">
    <property type="entry name" value="AA_TRNA_LIGASE_II"/>
    <property type="match status" value="1"/>
</dbReference>
<keyword evidence="8 9" id="KW-0460">Magnesium</keyword>
<dbReference type="SMR" id="A0A6C2YVZ6"/>
<feature type="binding site" evidence="8">
    <location>
        <position position="408"/>
    </location>
    <ligand>
        <name>Mg(2+)</name>
        <dbReference type="ChEBI" id="CHEBI:18420"/>
        <label>1</label>
    </ligand>
</feature>
<evidence type="ECO:0000256" key="8">
    <source>
        <dbReference type="HAMAP-Rule" id="MF_00252"/>
    </source>
</evidence>
<gene>
    <name evidence="8" type="primary">lysS</name>
    <name evidence="12" type="ORF">GMBLW1_35690</name>
</gene>
<organism evidence="12">
    <name type="scientific">Tuwongella immobilis</name>
    <dbReference type="NCBI Taxonomy" id="692036"/>
    <lineage>
        <taxon>Bacteria</taxon>
        <taxon>Pseudomonadati</taxon>
        <taxon>Planctomycetota</taxon>
        <taxon>Planctomycetia</taxon>
        <taxon>Gemmatales</taxon>
        <taxon>Gemmataceae</taxon>
        <taxon>Tuwongella</taxon>
    </lineage>
</organism>
<dbReference type="SUPFAM" id="SSF55681">
    <property type="entry name" value="Class II aaRS and biotin synthetases"/>
    <property type="match status" value="1"/>
</dbReference>
<keyword evidence="4 8" id="KW-0547">Nucleotide-binding</keyword>
<dbReference type="NCBIfam" id="TIGR00499">
    <property type="entry name" value="lysS_bact"/>
    <property type="match status" value="1"/>
</dbReference>
<evidence type="ECO:0000256" key="10">
    <source>
        <dbReference type="SAM" id="MobiDB-lite"/>
    </source>
</evidence>
<dbReference type="CDD" id="cd00775">
    <property type="entry name" value="LysRS_core"/>
    <property type="match status" value="1"/>
</dbReference>
<evidence type="ECO:0000259" key="11">
    <source>
        <dbReference type="PROSITE" id="PS50862"/>
    </source>
</evidence>
<keyword evidence="13" id="KW-1185">Reference proteome</keyword>
<comment type="subcellular location">
    <subcellularLocation>
        <location evidence="8">Cytoplasm</location>
    </subcellularLocation>
</comment>
<dbReference type="Gene3D" id="2.40.50.140">
    <property type="entry name" value="Nucleic acid-binding proteins"/>
    <property type="match status" value="1"/>
</dbReference>
<dbReference type="InterPro" id="IPR004365">
    <property type="entry name" value="NA-bd_OB_tRNA"/>
</dbReference>
<comment type="catalytic activity">
    <reaction evidence="7 8 9">
        <text>tRNA(Lys) + L-lysine + ATP = L-lysyl-tRNA(Lys) + AMP + diphosphate</text>
        <dbReference type="Rhea" id="RHEA:20792"/>
        <dbReference type="Rhea" id="RHEA-COMP:9696"/>
        <dbReference type="Rhea" id="RHEA-COMP:9697"/>
        <dbReference type="ChEBI" id="CHEBI:30616"/>
        <dbReference type="ChEBI" id="CHEBI:32551"/>
        <dbReference type="ChEBI" id="CHEBI:33019"/>
        <dbReference type="ChEBI" id="CHEBI:78442"/>
        <dbReference type="ChEBI" id="CHEBI:78529"/>
        <dbReference type="ChEBI" id="CHEBI:456215"/>
        <dbReference type="EC" id="6.1.1.6"/>
    </reaction>
</comment>
<dbReference type="GO" id="GO:0005829">
    <property type="term" value="C:cytosol"/>
    <property type="evidence" value="ECO:0007669"/>
    <property type="project" value="TreeGrafter"/>
</dbReference>
<dbReference type="InterPro" id="IPR018149">
    <property type="entry name" value="Lys-tRNA-synth_II_C"/>
</dbReference>
<evidence type="ECO:0000256" key="3">
    <source>
        <dbReference type="ARBA" id="ARBA00022723"/>
    </source>
</evidence>
<dbReference type="InterPro" id="IPR004364">
    <property type="entry name" value="Aa-tRNA-synt_II"/>
</dbReference>
<proteinExistence type="inferred from homology"/>
<dbReference type="KEGG" id="tim:GMBLW1_35690"/>
<dbReference type="InterPro" id="IPR012340">
    <property type="entry name" value="NA-bd_OB-fold"/>
</dbReference>
<keyword evidence="5 8" id="KW-0067">ATP-binding</keyword>
<dbReference type="InterPro" id="IPR045864">
    <property type="entry name" value="aa-tRNA-synth_II/BPL/LPL"/>
</dbReference>
<sequence>MAGESDHSESRPNPNSGPVDVPRIEKLHKIEELGLDPWGGRFDGHQSVAAILEKPCVSFDENPTEVVRAAGRIVLRRNQGKVHFLQLWDQTGRIQIMMGQAQVGELGWKLAQLLDLGDLIGVEGVFGHTRKGEPTIRVSELTILSKSLEPHPEKYHGLSDIEYRLRHRYLDLIYTPETMERAKKRILILRTIRNYLDAQGYMEVETPVLHTIAGGAAARPFATHHNALDIPLVLRIALELHLKRLLVGGIEKVYEIGRVFRNEGISHKHNPEFTMMELYQAYGDYRSMMDLTEGLMVACVDALGGGREIPWGEKTVKFEPPFERAKYADLFLQHVGCSMDDPAACLEAAKKHRIDPTGKEHDVLVNDLFERCVEDNLVGPVFVYDYPAALCPLTKRKRENPAIAERFELYVHGMELANAYTELNDPITQEATFARQLAGLKDEDSMAKMDHEFVWALRHAMPPAGGLGIGMDRLIMLLTNTQSIRDVILFPLLRPER</sequence>
<evidence type="ECO:0000256" key="9">
    <source>
        <dbReference type="RuleBase" id="RU000336"/>
    </source>
</evidence>
<evidence type="ECO:0000313" key="12">
    <source>
        <dbReference type="EMBL" id="VIP05624.1"/>
    </source>
</evidence>
<dbReference type="GO" id="GO:0005524">
    <property type="term" value="F:ATP binding"/>
    <property type="evidence" value="ECO:0007669"/>
    <property type="project" value="UniProtKB-UniRule"/>
</dbReference>
<dbReference type="InterPro" id="IPR044136">
    <property type="entry name" value="Lys-tRNA-ligase_II_N"/>
</dbReference>
<evidence type="ECO:0000256" key="4">
    <source>
        <dbReference type="ARBA" id="ARBA00022741"/>
    </source>
</evidence>
<dbReference type="Gene3D" id="3.30.930.10">
    <property type="entry name" value="Bira Bifunctional Protein, Domain 2"/>
    <property type="match status" value="1"/>
</dbReference>
<dbReference type="GO" id="GO:0000287">
    <property type="term" value="F:magnesium ion binding"/>
    <property type="evidence" value="ECO:0007669"/>
    <property type="project" value="UniProtKB-UniRule"/>
</dbReference>
<feature type="binding site" evidence="8">
    <location>
        <position position="415"/>
    </location>
    <ligand>
        <name>Mg(2+)</name>
        <dbReference type="ChEBI" id="CHEBI:18420"/>
        <label>1</label>
    </ligand>
</feature>
<dbReference type="AlphaFoldDB" id="A0A6C2YVZ6"/>
<name>A0A6C2YVZ6_9BACT</name>
<keyword evidence="8" id="KW-0963">Cytoplasm</keyword>
<dbReference type="PANTHER" id="PTHR42918:SF15">
    <property type="entry name" value="LYSINE--TRNA LIGASE, CHLOROPLASTIC_MITOCHONDRIAL"/>
    <property type="match status" value="1"/>
</dbReference>
<feature type="binding site" evidence="8">
    <location>
        <position position="415"/>
    </location>
    <ligand>
        <name>Mg(2+)</name>
        <dbReference type="ChEBI" id="CHEBI:18420"/>
        <label>2</label>
    </ligand>
</feature>
<evidence type="ECO:0000256" key="2">
    <source>
        <dbReference type="ARBA" id="ARBA00022598"/>
    </source>
</evidence>
<dbReference type="PRINTS" id="PR00982">
    <property type="entry name" value="TRNASYNTHLYS"/>
</dbReference>
<dbReference type="CDD" id="cd04322">
    <property type="entry name" value="LysRS_N"/>
    <property type="match status" value="1"/>
</dbReference>
<dbReference type="Proteomes" id="UP000464378">
    <property type="component" value="Chromosome"/>
</dbReference>
<feature type="region of interest" description="Disordered" evidence="10">
    <location>
        <begin position="1"/>
        <end position="21"/>
    </location>
</feature>
<keyword evidence="6 8" id="KW-0030">Aminoacyl-tRNA synthetase</keyword>
<feature type="compositionally biased region" description="Basic and acidic residues" evidence="10">
    <location>
        <begin position="1"/>
        <end position="10"/>
    </location>
</feature>
<dbReference type="PANTHER" id="PTHR42918">
    <property type="entry name" value="LYSYL-TRNA SYNTHETASE"/>
    <property type="match status" value="1"/>
</dbReference>
<evidence type="ECO:0000256" key="1">
    <source>
        <dbReference type="ARBA" id="ARBA00008226"/>
    </source>
</evidence>
<reference evidence="12" key="1">
    <citation type="submission" date="2019-04" db="EMBL/GenBank/DDBJ databases">
        <authorList>
            <consortium name="Science for Life Laboratories"/>
        </authorList>
    </citation>
    <scope>NUCLEOTIDE SEQUENCE</scope>
    <source>
        <strain evidence="12">MBLW1</strain>
    </source>
</reference>
<evidence type="ECO:0000256" key="5">
    <source>
        <dbReference type="ARBA" id="ARBA00022840"/>
    </source>
</evidence>
<keyword evidence="3 8" id="KW-0479">Metal-binding</keyword>
<dbReference type="HAMAP" id="MF_00252">
    <property type="entry name" value="Lys_tRNA_synth_class2"/>
    <property type="match status" value="1"/>
</dbReference>